<dbReference type="GeneID" id="25366282"/>
<sequence length="451" mass="51130">MTYAFPGAAVWLREQWSNPRDIFTILLIIGGDIVRVAVAQLSAGPVSYLTPVAFSFGWVSYAVSAMLSAVGEARLMPRPEIDCIVINAKTGYSRNNNSWILSRMLRDFEFWYPRLLRPAERQRISQSRRDCNDLEVRIALRVSVWRCDEVSGRGEGDFVYWTGFLVAAIQISISAIPWAIYKEWFTFFVTTAGTMLALASGALPQWSEEKINVPRWAKKKDIFLTTGNGAQDAILFLGCDNSLDLEALAGPYRDIRSPWFTRICSMILATLWIALLISVAGWQQHTWYLLSVGIIGLVHNIFVAGKQRQPEAFGIKLKYEQMIAEPKVMGTLWKLEEVHPRAGKALIDVFFPGDLSEREKHLWAFAERRYRATKNFREREELKLSSQIEQGRIMTISSTVQDGIGGRNILEAHAWGKMPSWQSPKHGDENYFGDIPNCGPYTGPEPTHHHV</sequence>
<dbReference type="InParanoid" id="A0A074YE18"/>
<feature type="transmembrane region" description="Helical" evidence="1">
    <location>
        <begin position="184"/>
        <end position="203"/>
    </location>
</feature>
<dbReference type="Proteomes" id="UP000030641">
    <property type="component" value="Unassembled WGS sequence"/>
</dbReference>
<feature type="transmembrane region" description="Helical" evidence="1">
    <location>
        <begin position="259"/>
        <end position="280"/>
    </location>
</feature>
<feature type="transmembrane region" description="Helical" evidence="1">
    <location>
        <begin position="158"/>
        <end position="178"/>
    </location>
</feature>
<dbReference type="OrthoDB" id="1937642at2759"/>
<keyword evidence="1" id="KW-0812">Transmembrane</keyword>
<keyword evidence="3" id="KW-1185">Reference proteome</keyword>
<gene>
    <name evidence="2" type="ORF">AUEXF2481DRAFT_39077</name>
</gene>
<evidence type="ECO:0000313" key="3">
    <source>
        <dbReference type="Proteomes" id="UP000030641"/>
    </source>
</evidence>
<reference evidence="2 3" key="1">
    <citation type="journal article" date="2014" name="BMC Genomics">
        <title>Genome sequencing of four Aureobasidium pullulans varieties: biotechnological potential, stress tolerance, and description of new species.</title>
        <authorList>
            <person name="Gostin Ar C."/>
            <person name="Ohm R.A."/>
            <person name="Kogej T."/>
            <person name="Sonjak S."/>
            <person name="Turk M."/>
            <person name="Zajc J."/>
            <person name="Zalar P."/>
            <person name="Grube M."/>
            <person name="Sun H."/>
            <person name="Han J."/>
            <person name="Sharma A."/>
            <person name="Chiniquy J."/>
            <person name="Ngan C.Y."/>
            <person name="Lipzen A."/>
            <person name="Barry K."/>
            <person name="Grigoriev I.V."/>
            <person name="Gunde-Cimerman N."/>
        </authorList>
    </citation>
    <scope>NUCLEOTIDE SEQUENCE [LARGE SCALE GENOMIC DNA]</scope>
    <source>
        <strain evidence="2 3">EXF-2481</strain>
    </source>
</reference>
<evidence type="ECO:0000313" key="2">
    <source>
        <dbReference type="EMBL" id="KEQ95995.1"/>
    </source>
</evidence>
<dbReference type="AlphaFoldDB" id="A0A074YE18"/>
<dbReference type="STRING" id="1043005.A0A074YE18"/>
<name>A0A074YE18_AURSE</name>
<organism evidence="2 3">
    <name type="scientific">Aureobasidium subglaciale (strain EXF-2481)</name>
    <name type="common">Aureobasidium pullulans var. subglaciale</name>
    <dbReference type="NCBI Taxonomy" id="1043005"/>
    <lineage>
        <taxon>Eukaryota</taxon>
        <taxon>Fungi</taxon>
        <taxon>Dikarya</taxon>
        <taxon>Ascomycota</taxon>
        <taxon>Pezizomycotina</taxon>
        <taxon>Dothideomycetes</taxon>
        <taxon>Dothideomycetidae</taxon>
        <taxon>Dothideales</taxon>
        <taxon>Saccotheciaceae</taxon>
        <taxon>Aureobasidium</taxon>
    </lineage>
</organism>
<dbReference type="RefSeq" id="XP_013344550.1">
    <property type="nucleotide sequence ID" value="XM_013489096.1"/>
</dbReference>
<keyword evidence="1" id="KW-1133">Transmembrane helix</keyword>
<evidence type="ECO:0000256" key="1">
    <source>
        <dbReference type="SAM" id="Phobius"/>
    </source>
</evidence>
<keyword evidence="1" id="KW-0472">Membrane</keyword>
<protein>
    <submittedName>
        <fullName evidence="2">Uncharacterized protein</fullName>
    </submittedName>
</protein>
<dbReference type="HOGENOM" id="CLU_034489_0_0_1"/>
<feature type="transmembrane region" description="Helical" evidence="1">
    <location>
        <begin position="22"/>
        <end position="42"/>
    </location>
</feature>
<accession>A0A074YE18</accession>
<proteinExistence type="predicted"/>
<feature type="transmembrane region" description="Helical" evidence="1">
    <location>
        <begin position="286"/>
        <end position="305"/>
    </location>
</feature>
<dbReference type="OMA" id="YEYWMPA"/>
<dbReference type="EMBL" id="KL584757">
    <property type="protein sequence ID" value="KEQ95995.1"/>
    <property type="molecule type" value="Genomic_DNA"/>
</dbReference>
<feature type="transmembrane region" description="Helical" evidence="1">
    <location>
        <begin position="48"/>
        <end position="70"/>
    </location>
</feature>